<sequence>MFIIVLALFILLFNPCLYSCVTWNYSLMAFMGLLGYTNIIAFTVVFLVYMILPSSIVKEILLYFKDRIREIFKTRIIETESNIRKTFQLNVQYPIPPKSINIWHPHGISGVTPVIHNGYRITSPEYKPTKGVVHYGYFMLPFIKDIIPLLNAIPSDEYSIRDTLQTESISITLGGVDEMRRSSPKDLQLVVRKRRGIFKIALEMGVPIVPILTYGEQEIFPESDLGILKMYNELMYDWFRFRIPFPTLNSVINWTRLSQTALEPIVSYTGKPIRTKKIPNPTERQIKKLRDLYIQRLQDLFDETSPPGYTMTIL</sequence>
<keyword evidence="6" id="KW-0808">Transferase</keyword>
<keyword evidence="11" id="KW-0443">Lipid metabolism</keyword>
<keyword evidence="9" id="KW-0256">Endoplasmic reticulum</keyword>
<evidence type="ECO:0000313" key="15">
    <source>
        <dbReference type="EMBL" id="QHT79211.1"/>
    </source>
</evidence>
<comment type="subcellular location">
    <subcellularLocation>
        <location evidence="1">Endoplasmic reticulum membrane</location>
        <topology evidence="1">Multi-pass membrane protein</topology>
    </subcellularLocation>
</comment>
<dbReference type="EC" id="2.3.1.20" evidence="4"/>
<name>A0A6C0HF06_9ZZZZ</name>
<evidence type="ECO:0000256" key="3">
    <source>
        <dbReference type="ARBA" id="ARBA00005189"/>
    </source>
</evidence>
<evidence type="ECO:0000256" key="6">
    <source>
        <dbReference type="ARBA" id="ARBA00022679"/>
    </source>
</evidence>
<evidence type="ECO:0000256" key="11">
    <source>
        <dbReference type="ARBA" id="ARBA00023098"/>
    </source>
</evidence>
<proteinExistence type="predicted"/>
<dbReference type="EMBL" id="MN739946">
    <property type="protein sequence ID" value="QHT79211.1"/>
    <property type="molecule type" value="Genomic_DNA"/>
</dbReference>
<feature type="transmembrane region" description="Helical" evidence="14">
    <location>
        <begin position="29"/>
        <end position="52"/>
    </location>
</feature>
<comment type="pathway">
    <text evidence="2">Glycerolipid metabolism; triacylglycerol biosynthesis.</text>
</comment>
<evidence type="ECO:0000256" key="5">
    <source>
        <dbReference type="ARBA" id="ARBA00022516"/>
    </source>
</evidence>
<dbReference type="GO" id="GO:0005789">
    <property type="term" value="C:endoplasmic reticulum membrane"/>
    <property type="evidence" value="ECO:0007669"/>
    <property type="project" value="UniProtKB-SubCell"/>
</dbReference>
<dbReference type="GO" id="GO:0006071">
    <property type="term" value="P:glycerol metabolic process"/>
    <property type="evidence" value="ECO:0007669"/>
    <property type="project" value="UniProtKB-KW"/>
</dbReference>
<keyword evidence="13" id="KW-0012">Acyltransferase</keyword>
<keyword evidence="8" id="KW-0319">Glycerol metabolism</keyword>
<dbReference type="AlphaFoldDB" id="A0A6C0HF06"/>
<evidence type="ECO:0000256" key="7">
    <source>
        <dbReference type="ARBA" id="ARBA00022692"/>
    </source>
</evidence>
<dbReference type="PANTHER" id="PTHR12317">
    <property type="entry name" value="DIACYLGLYCEROL O-ACYLTRANSFERASE"/>
    <property type="match status" value="1"/>
</dbReference>
<evidence type="ECO:0000256" key="8">
    <source>
        <dbReference type="ARBA" id="ARBA00022798"/>
    </source>
</evidence>
<protein>
    <recommendedName>
        <fullName evidence="4">diacylglycerol O-acyltransferase</fullName>
        <ecNumber evidence="4">2.3.1.20</ecNumber>
    </recommendedName>
</protein>
<accession>A0A6C0HF06</accession>
<dbReference type="GO" id="GO:0004144">
    <property type="term" value="F:diacylglycerol O-acyltransferase activity"/>
    <property type="evidence" value="ECO:0007669"/>
    <property type="project" value="UniProtKB-EC"/>
</dbReference>
<keyword evidence="5" id="KW-0444">Lipid biosynthesis</keyword>
<evidence type="ECO:0000256" key="9">
    <source>
        <dbReference type="ARBA" id="ARBA00022824"/>
    </source>
</evidence>
<reference evidence="15" key="1">
    <citation type="journal article" date="2020" name="Nature">
        <title>Giant virus diversity and host interactions through global metagenomics.</title>
        <authorList>
            <person name="Schulz F."/>
            <person name="Roux S."/>
            <person name="Paez-Espino D."/>
            <person name="Jungbluth S."/>
            <person name="Walsh D.A."/>
            <person name="Denef V.J."/>
            <person name="McMahon K.D."/>
            <person name="Konstantinidis K.T."/>
            <person name="Eloe-Fadrosh E.A."/>
            <person name="Kyrpides N.C."/>
            <person name="Woyke T."/>
        </authorList>
    </citation>
    <scope>NUCLEOTIDE SEQUENCE</scope>
    <source>
        <strain evidence="15">GVMAG-M-3300023179-99</strain>
    </source>
</reference>
<evidence type="ECO:0000256" key="13">
    <source>
        <dbReference type="ARBA" id="ARBA00023315"/>
    </source>
</evidence>
<evidence type="ECO:0000256" key="10">
    <source>
        <dbReference type="ARBA" id="ARBA00022989"/>
    </source>
</evidence>
<evidence type="ECO:0000256" key="12">
    <source>
        <dbReference type="ARBA" id="ARBA00023136"/>
    </source>
</evidence>
<evidence type="ECO:0000256" key="2">
    <source>
        <dbReference type="ARBA" id="ARBA00004771"/>
    </source>
</evidence>
<dbReference type="InterPro" id="IPR007130">
    <property type="entry name" value="DAGAT"/>
</dbReference>
<keyword evidence="12 14" id="KW-0472">Membrane</keyword>
<evidence type="ECO:0000256" key="1">
    <source>
        <dbReference type="ARBA" id="ARBA00004477"/>
    </source>
</evidence>
<keyword evidence="10 14" id="KW-1133">Transmembrane helix</keyword>
<dbReference type="GO" id="GO:0019432">
    <property type="term" value="P:triglyceride biosynthetic process"/>
    <property type="evidence" value="ECO:0007669"/>
    <property type="project" value="TreeGrafter"/>
</dbReference>
<keyword evidence="7 14" id="KW-0812">Transmembrane</keyword>
<comment type="pathway">
    <text evidence="3">Lipid metabolism.</text>
</comment>
<dbReference type="PANTHER" id="PTHR12317:SF0">
    <property type="entry name" value="ACYLTRANSFERASE"/>
    <property type="match status" value="1"/>
</dbReference>
<dbReference type="Pfam" id="PF03982">
    <property type="entry name" value="DAGAT"/>
    <property type="match status" value="1"/>
</dbReference>
<evidence type="ECO:0000256" key="14">
    <source>
        <dbReference type="SAM" id="Phobius"/>
    </source>
</evidence>
<organism evidence="15">
    <name type="scientific">viral metagenome</name>
    <dbReference type="NCBI Taxonomy" id="1070528"/>
    <lineage>
        <taxon>unclassified sequences</taxon>
        <taxon>metagenomes</taxon>
        <taxon>organismal metagenomes</taxon>
    </lineage>
</organism>
<evidence type="ECO:0000256" key="4">
    <source>
        <dbReference type="ARBA" id="ARBA00013244"/>
    </source>
</evidence>